<reference evidence="2" key="1">
    <citation type="journal article" date="2019" name="Int. J. Syst. Evol. Microbiol.">
        <title>The Global Catalogue of Microorganisms (GCM) 10K type strain sequencing project: providing services to taxonomists for standard genome sequencing and annotation.</title>
        <authorList>
            <consortium name="The Broad Institute Genomics Platform"/>
            <consortium name="The Broad Institute Genome Sequencing Center for Infectious Disease"/>
            <person name="Wu L."/>
            <person name="Ma J."/>
        </authorList>
    </citation>
    <scope>NUCLEOTIDE SEQUENCE [LARGE SCALE GENOMIC DNA]</scope>
    <source>
        <strain evidence="2">JCM 17805</strain>
    </source>
</reference>
<accession>A0ABP8V4P9</accession>
<proteinExistence type="predicted"/>
<keyword evidence="2" id="KW-1185">Reference proteome</keyword>
<evidence type="ECO:0000313" key="2">
    <source>
        <dbReference type="Proteomes" id="UP001500604"/>
    </source>
</evidence>
<protein>
    <submittedName>
        <fullName evidence="1">Uncharacterized protein</fullName>
    </submittedName>
</protein>
<dbReference type="RefSeq" id="WP_345197025.1">
    <property type="nucleotide sequence ID" value="NZ_BAABFL010000420.1"/>
</dbReference>
<gene>
    <name evidence="1" type="ORF">GCM10023116_30650</name>
</gene>
<name>A0ABP8V4P9_9GAMM</name>
<dbReference type="EMBL" id="BAABFL010000420">
    <property type="protein sequence ID" value="GAA4650782.1"/>
    <property type="molecule type" value="Genomic_DNA"/>
</dbReference>
<dbReference type="Proteomes" id="UP001500604">
    <property type="component" value="Unassembled WGS sequence"/>
</dbReference>
<organism evidence="1 2">
    <name type="scientific">Kistimonas scapharcae</name>
    <dbReference type="NCBI Taxonomy" id="1036133"/>
    <lineage>
        <taxon>Bacteria</taxon>
        <taxon>Pseudomonadati</taxon>
        <taxon>Pseudomonadota</taxon>
        <taxon>Gammaproteobacteria</taxon>
        <taxon>Oceanospirillales</taxon>
        <taxon>Endozoicomonadaceae</taxon>
        <taxon>Kistimonas</taxon>
    </lineage>
</organism>
<sequence length="123" mass="14718">MNQNHYWQKLEELLREYYTIIRTINKVSERQEQYIQGFLAAGRYLGIVTEEEQMTVIERVHHDIFGESVEQRKSSQRTRPASSEDYYNVPTWIRKGVKLRFEHSDNDHINDLTMVTDLLARKS</sequence>
<evidence type="ECO:0000313" key="1">
    <source>
        <dbReference type="EMBL" id="GAA4650782.1"/>
    </source>
</evidence>
<comment type="caution">
    <text evidence="1">The sequence shown here is derived from an EMBL/GenBank/DDBJ whole genome shotgun (WGS) entry which is preliminary data.</text>
</comment>